<dbReference type="Pfam" id="PF25545">
    <property type="entry name" value="DUF7924"/>
    <property type="match status" value="1"/>
</dbReference>
<dbReference type="Proteomes" id="UP000253845">
    <property type="component" value="Unassembled WGS sequence"/>
</dbReference>
<feature type="compositionally biased region" description="Polar residues" evidence="1">
    <location>
        <begin position="535"/>
        <end position="545"/>
    </location>
</feature>
<feature type="compositionally biased region" description="Polar residues" evidence="1">
    <location>
        <begin position="207"/>
        <end position="222"/>
    </location>
</feature>
<dbReference type="EMBL" id="KZ851903">
    <property type="protein sequence ID" value="RDH23871.1"/>
    <property type="molecule type" value="Genomic_DNA"/>
</dbReference>
<dbReference type="PANTHER" id="PTHR42470">
    <property type="entry name" value="VAST DOMAIN-CONTAINING PROTEIN"/>
    <property type="match status" value="1"/>
</dbReference>
<evidence type="ECO:0000259" key="2">
    <source>
        <dbReference type="Pfam" id="PF25545"/>
    </source>
</evidence>
<evidence type="ECO:0000313" key="4">
    <source>
        <dbReference type="Proteomes" id="UP000253845"/>
    </source>
</evidence>
<dbReference type="InterPro" id="IPR057684">
    <property type="entry name" value="DUF7924"/>
</dbReference>
<feature type="compositionally biased region" description="Polar residues" evidence="1">
    <location>
        <begin position="131"/>
        <end position="140"/>
    </location>
</feature>
<feature type="domain" description="DUF7924" evidence="2">
    <location>
        <begin position="282"/>
        <end position="520"/>
    </location>
</feature>
<feature type="region of interest" description="Disordered" evidence="1">
    <location>
        <begin position="332"/>
        <end position="359"/>
    </location>
</feature>
<gene>
    <name evidence="3" type="ORF">M747DRAFT_230441</name>
</gene>
<reference evidence="3 4" key="1">
    <citation type="submission" date="2018-07" db="EMBL/GenBank/DDBJ databases">
        <title>Section-level genome sequencing of Aspergillus section Nigri to investigate inter- and intra-species variation.</title>
        <authorList>
            <consortium name="DOE Joint Genome Institute"/>
            <person name="Vesth T.C."/>
            <person name="Nybo J.L."/>
            <person name="Theobald S."/>
            <person name="Frisvad J.C."/>
            <person name="Larsen T.O."/>
            <person name="Nielsen K.F."/>
            <person name="Hoof J.B."/>
            <person name="Brandl J."/>
            <person name="Salamov A."/>
            <person name="Riley R."/>
            <person name="Gladden J.M."/>
            <person name="Phatale P."/>
            <person name="Nielsen M.T."/>
            <person name="Lyhne E.K."/>
            <person name="Kogle M.E."/>
            <person name="Strasser K."/>
            <person name="McDonnell E."/>
            <person name="Barry K."/>
            <person name="Clum A."/>
            <person name="Chen C."/>
            <person name="Nolan M."/>
            <person name="Sandor L."/>
            <person name="Kuo A."/>
            <person name="Lipzen A."/>
            <person name="Hainaut M."/>
            <person name="Drula E."/>
            <person name="Tsang A."/>
            <person name="Magnuson J.K."/>
            <person name="Henrissat B."/>
            <person name="Wiebenga A."/>
            <person name="Simmons B.A."/>
            <person name="Makela M.R."/>
            <person name="De vries R.P."/>
            <person name="Grigoriev I.V."/>
            <person name="Mortensen U.H."/>
            <person name="Baker S.E."/>
            <person name="Andersen M.R."/>
        </authorList>
    </citation>
    <scope>NUCLEOTIDE SEQUENCE [LARGE SCALE GENOMIC DNA]</scope>
    <source>
        <strain evidence="3 4">ATCC 13496</strain>
    </source>
</reference>
<name>A0A370C9W2_ASPNG</name>
<feature type="region of interest" description="Disordered" evidence="1">
    <location>
        <begin position="201"/>
        <end position="222"/>
    </location>
</feature>
<accession>A0A370C9W2</accession>
<dbReference type="VEuPathDB" id="FungiDB:M747DRAFT_230441"/>
<sequence>MEQDQHGRRRSIRIIEKTLKSEANTEKTPASSSKKKGRQQRALVHTRVQKKQASTGKRNPSRRTPKPQANTPSRAPKRTAPQKTANATKRGRPKEAQGVANKKRELDLNKDQHKEIRPSAKTQNKRKAQTPGPSSFSPEPQSKKQRQEQDTPVPDNQELRLESPQIKGDAAVYYWINNGIWPKEMPQSTPNTQLSNVHLASRPPTNPLMTQTIEPTTGAKSQPYATRACERYLESKGSYLKIEYGVANRVANDDKRLCQDLLKRDGYETPSGTAFEDNACAYVRERLSDGNETGVTRMISQWIVPSAVLEMYSGRLNSTPSLIESMNQPWSWSTSLDEDPSIRRSSGTKEPNASLPAPRPDYAVGFSQGAFTCKQIRKLKPLLGEPDETSVCKGIKEMLFPFLACEVKSPAGNLTIAERQNAHTLTRCLRGVVELFNSLGRVNELHRRILGFSVCHDHETVKVYAHYPVVVTGEPISYRHEYIDVWNFISTEHRWRSYKFVMAIYHDWVPTYFALLCSAIDRLPDIPSGGAPRQSVVQPGSPTDQDSSRGESLLPEDEELDADTKRKRGNQPQPSIGRKASRGSKRLKEGH</sequence>
<feature type="compositionally biased region" description="Basic and acidic residues" evidence="1">
    <location>
        <begin position="102"/>
        <end position="118"/>
    </location>
</feature>
<feature type="compositionally biased region" description="Basic and acidic residues" evidence="1">
    <location>
        <begin position="13"/>
        <end position="25"/>
    </location>
</feature>
<protein>
    <recommendedName>
        <fullName evidence="2">DUF7924 domain-containing protein</fullName>
    </recommendedName>
</protein>
<dbReference type="AlphaFoldDB" id="A0A370C9W2"/>
<proteinExistence type="predicted"/>
<evidence type="ECO:0000313" key="3">
    <source>
        <dbReference type="EMBL" id="RDH23871.1"/>
    </source>
</evidence>
<feature type="region of interest" description="Disordered" evidence="1">
    <location>
        <begin position="530"/>
        <end position="591"/>
    </location>
</feature>
<dbReference type="PANTHER" id="PTHR42470:SF2">
    <property type="match status" value="1"/>
</dbReference>
<evidence type="ECO:0000256" key="1">
    <source>
        <dbReference type="SAM" id="MobiDB-lite"/>
    </source>
</evidence>
<feature type="region of interest" description="Disordered" evidence="1">
    <location>
        <begin position="1"/>
        <end position="164"/>
    </location>
</feature>
<organism evidence="3 4">
    <name type="scientific">Aspergillus niger ATCC 13496</name>
    <dbReference type="NCBI Taxonomy" id="1353008"/>
    <lineage>
        <taxon>Eukaryota</taxon>
        <taxon>Fungi</taxon>
        <taxon>Dikarya</taxon>
        <taxon>Ascomycota</taxon>
        <taxon>Pezizomycotina</taxon>
        <taxon>Eurotiomycetes</taxon>
        <taxon>Eurotiomycetidae</taxon>
        <taxon>Eurotiales</taxon>
        <taxon>Aspergillaceae</taxon>
        <taxon>Aspergillus</taxon>
        <taxon>Aspergillus subgen. Circumdati</taxon>
    </lineage>
</organism>